<organism evidence="2 3">
    <name type="scientific">Flavimaribacter sediminis</name>
    <dbReference type="NCBI Taxonomy" id="2865987"/>
    <lineage>
        <taxon>Bacteria</taxon>
        <taxon>Pseudomonadati</taxon>
        <taxon>Pseudomonadota</taxon>
        <taxon>Alphaproteobacteria</taxon>
        <taxon>Hyphomicrobiales</taxon>
        <taxon>Rhizobiaceae</taxon>
        <taxon>Flavimaribacter</taxon>
    </lineage>
</organism>
<dbReference type="Pfam" id="PF12399">
    <property type="entry name" value="BCA_ABC_TP_C"/>
    <property type="match status" value="1"/>
</dbReference>
<comment type="caution">
    <text evidence="2">The sequence shown here is derived from an EMBL/GenBank/DDBJ whole genome shotgun (WGS) entry which is preliminary data.</text>
</comment>
<sequence length="89" mass="9744">MVVGKAGFRHAVEHCAELPPVAGNAAPSPFLFDKRFRSFAINHVVHALLKVVERLIVIDFGKMIAEGDPATVMESREVKEIYLGIEADA</sequence>
<dbReference type="AlphaFoldDB" id="A0AAE2ZS96"/>
<keyword evidence="3" id="KW-1185">Reference proteome</keyword>
<feature type="domain" description="Branched-chain amino acid ATP-binding cassette transporter C-terminal" evidence="1">
    <location>
        <begin position="62"/>
        <end position="87"/>
    </location>
</feature>
<protein>
    <recommendedName>
        <fullName evidence="1">Branched-chain amino acid ATP-binding cassette transporter C-terminal domain-containing protein</fullName>
    </recommendedName>
</protein>
<evidence type="ECO:0000259" key="1">
    <source>
        <dbReference type="Pfam" id="PF12399"/>
    </source>
</evidence>
<dbReference type="EMBL" id="JAICBX010000004">
    <property type="protein sequence ID" value="MBW8639598.1"/>
    <property type="molecule type" value="Genomic_DNA"/>
</dbReference>
<dbReference type="Proteomes" id="UP001196509">
    <property type="component" value="Unassembled WGS sequence"/>
</dbReference>
<accession>A0AAE2ZS96</accession>
<evidence type="ECO:0000313" key="3">
    <source>
        <dbReference type="Proteomes" id="UP001196509"/>
    </source>
</evidence>
<evidence type="ECO:0000313" key="2">
    <source>
        <dbReference type="EMBL" id="MBW8639598.1"/>
    </source>
</evidence>
<gene>
    <name evidence="2" type="ORF">K1W69_20565</name>
</gene>
<name>A0AAE2ZS96_9HYPH</name>
<reference evidence="2" key="1">
    <citation type="submission" date="2021-08" db="EMBL/GenBank/DDBJ databases">
        <title>Hoeflea bacterium WL0058 sp. nov., isolated from the sediment.</title>
        <authorList>
            <person name="Wang L."/>
            <person name="Zhang D."/>
        </authorList>
    </citation>
    <scope>NUCLEOTIDE SEQUENCE</scope>
    <source>
        <strain evidence="2">WL0058</strain>
    </source>
</reference>
<dbReference type="InterPro" id="IPR032823">
    <property type="entry name" value="BCA_ABC_TP_C"/>
</dbReference>
<proteinExistence type="predicted"/>